<dbReference type="Proteomes" id="UP000631421">
    <property type="component" value="Unassembled WGS sequence"/>
</dbReference>
<dbReference type="EMBL" id="JACJPY010000009">
    <property type="protein sequence ID" value="MBD2149507.1"/>
    <property type="molecule type" value="Genomic_DNA"/>
</dbReference>
<dbReference type="RefSeq" id="WP_190349875.1">
    <property type="nucleotide sequence ID" value="NZ_JACJPY010000009.1"/>
</dbReference>
<dbReference type="AlphaFoldDB" id="A0A926UR29"/>
<organism evidence="1 2">
    <name type="scientific">Pseudanabaena cinerea FACHB-1277</name>
    <dbReference type="NCBI Taxonomy" id="2949581"/>
    <lineage>
        <taxon>Bacteria</taxon>
        <taxon>Bacillati</taxon>
        <taxon>Cyanobacteriota</taxon>
        <taxon>Cyanophyceae</taxon>
        <taxon>Pseudanabaenales</taxon>
        <taxon>Pseudanabaenaceae</taxon>
        <taxon>Pseudanabaena</taxon>
        <taxon>Pseudanabaena cinerea</taxon>
    </lineage>
</organism>
<gene>
    <name evidence="1" type="ORF">H6F44_05110</name>
</gene>
<evidence type="ECO:0000313" key="2">
    <source>
        <dbReference type="Proteomes" id="UP000631421"/>
    </source>
</evidence>
<comment type="caution">
    <text evidence="1">The sequence shown here is derived from an EMBL/GenBank/DDBJ whole genome shotgun (WGS) entry which is preliminary data.</text>
</comment>
<reference evidence="1" key="1">
    <citation type="journal article" date="2015" name="ISME J.">
        <title>Draft Genome Sequence of Streptomyces incarnatus NRRL8089, which Produces the Nucleoside Antibiotic Sinefungin.</title>
        <authorList>
            <person name="Oshima K."/>
            <person name="Hattori M."/>
            <person name="Shimizu H."/>
            <person name="Fukuda K."/>
            <person name="Nemoto M."/>
            <person name="Inagaki K."/>
            <person name="Tamura T."/>
        </authorList>
    </citation>
    <scope>NUCLEOTIDE SEQUENCE</scope>
    <source>
        <strain evidence="1">FACHB-1277</strain>
    </source>
</reference>
<evidence type="ECO:0000313" key="1">
    <source>
        <dbReference type="EMBL" id="MBD2149507.1"/>
    </source>
</evidence>
<proteinExistence type="predicted"/>
<reference evidence="1" key="2">
    <citation type="submission" date="2020-08" db="EMBL/GenBank/DDBJ databases">
        <authorList>
            <person name="Chen M."/>
            <person name="Teng W."/>
            <person name="Zhao L."/>
            <person name="Hu C."/>
            <person name="Zhou Y."/>
            <person name="Han B."/>
            <person name="Song L."/>
            <person name="Shu W."/>
        </authorList>
    </citation>
    <scope>NUCLEOTIDE SEQUENCE</scope>
    <source>
        <strain evidence="1">FACHB-1277</strain>
    </source>
</reference>
<accession>A0A926UR29</accession>
<keyword evidence="2" id="KW-1185">Reference proteome</keyword>
<sequence length="187" mass="20231">MPSALPAYAQSGHSLISARQKASLKSLGIKIAIPRYVPLGFRVVTIKTEPCRNGERVDVNGVCRFRPSYTVLYRNAQNHCFVVEAIGGGIGGPNGLYTRTVNTKILGEVDVNIDTSRGAVSAPITTAIANTPQRNLWTFPAGKSPFYQVATLEGKANRVSPTITCSTEAHMTPNEFTKVVQSLDWLP</sequence>
<protein>
    <submittedName>
        <fullName evidence="1">Uncharacterized protein</fullName>
    </submittedName>
</protein>
<name>A0A926UR29_9CYAN</name>